<evidence type="ECO:0000313" key="2">
    <source>
        <dbReference type="Proteomes" id="UP000002881"/>
    </source>
</evidence>
<dbReference type="RefSeq" id="WP_014731562.1">
    <property type="nucleotide sequence ID" value="NC_017934.1"/>
</dbReference>
<organism evidence="1 2">
    <name type="scientific">Mesotoga prima MesG1.Ag.4.2</name>
    <dbReference type="NCBI Taxonomy" id="660470"/>
    <lineage>
        <taxon>Bacteria</taxon>
        <taxon>Thermotogati</taxon>
        <taxon>Thermotogota</taxon>
        <taxon>Thermotogae</taxon>
        <taxon>Kosmotogales</taxon>
        <taxon>Kosmotogaceae</taxon>
        <taxon>Mesotoga</taxon>
    </lineage>
</organism>
<dbReference type="GeneID" id="87107901"/>
<dbReference type="Proteomes" id="UP000002881">
    <property type="component" value="Chromosome"/>
</dbReference>
<proteinExistence type="predicted"/>
<evidence type="ECO:0008006" key="3">
    <source>
        <dbReference type="Google" id="ProtNLM"/>
    </source>
</evidence>
<evidence type="ECO:0000313" key="1">
    <source>
        <dbReference type="EMBL" id="AFK07794.1"/>
    </source>
</evidence>
<dbReference type="KEGG" id="mpg:Theba_2161"/>
<protein>
    <recommendedName>
        <fullName evidence="3">KaiC-like domain-containing protein</fullName>
    </recommendedName>
</protein>
<sequence>MDTLKLEEKWLQETLPGGIVYPSSTVISGPGGSGKPLVEYAFVASWLKAGGSVISIPLQYPTMEMGKTALKDLYRVDLNDYENHVSYIQFEPDMDKHEEIGKNTIKANLLKPEVWKSVVETANNMLEPSELGTLVFGSALNLLLFSPTYRQGMLNYITEVIKSDKSKSYMFSVSTSAFADEIKQWEEAEDNLMFTRMEDDMSLFFSVCRMKEVPFSTEEVKVPISEKQLDKIKEIAHATRSKIIPKLSRI</sequence>
<name>I2F791_9BACT</name>
<dbReference type="InterPro" id="IPR027417">
    <property type="entry name" value="P-loop_NTPase"/>
</dbReference>
<dbReference type="Gene3D" id="3.40.50.300">
    <property type="entry name" value="P-loop containing nucleotide triphosphate hydrolases"/>
    <property type="match status" value="1"/>
</dbReference>
<dbReference type="SUPFAM" id="SSF52540">
    <property type="entry name" value="P-loop containing nucleoside triphosphate hydrolases"/>
    <property type="match status" value="1"/>
</dbReference>
<dbReference type="eggNOG" id="COG0467">
    <property type="taxonomic scope" value="Bacteria"/>
</dbReference>
<dbReference type="HOGENOM" id="CLU_1110408_0_0_0"/>
<dbReference type="EMBL" id="CP003532">
    <property type="protein sequence ID" value="AFK07794.1"/>
    <property type="molecule type" value="Genomic_DNA"/>
</dbReference>
<dbReference type="STRING" id="660470.Theba_2161"/>
<keyword evidence="2" id="KW-1185">Reference proteome</keyword>
<reference evidence="1 2" key="1">
    <citation type="journal article" date="2012" name="Genome Biol. Evol.">
        <title>Genome Sequence of the Mesophilic Thermotogales Bacterium Mesotoga prima MesG1.Ag.4.2 Reveals the Largest Thermotogales Genome To Date.</title>
        <authorList>
            <person name="Zhaxybayeva O."/>
            <person name="Swithers K.S."/>
            <person name="Foght J."/>
            <person name="Green A.G."/>
            <person name="Bruce D."/>
            <person name="Detter C."/>
            <person name="Han S."/>
            <person name="Teshima H."/>
            <person name="Han J."/>
            <person name="Woyke T."/>
            <person name="Pitluck S."/>
            <person name="Nolan M."/>
            <person name="Ivanova N."/>
            <person name="Pati A."/>
            <person name="Land M.L."/>
            <person name="Dlutek M."/>
            <person name="Doolittle W.F."/>
            <person name="Noll K.M."/>
            <person name="Nesbo C.L."/>
        </authorList>
    </citation>
    <scope>NUCLEOTIDE SEQUENCE [LARGE SCALE GENOMIC DNA]</scope>
    <source>
        <strain evidence="2">mesG1.Ag.4.2</strain>
    </source>
</reference>
<accession>I2F791</accession>
<gene>
    <name evidence="1" type="ORF">Theba_2161</name>
</gene>
<dbReference type="AlphaFoldDB" id="I2F791"/>